<gene>
    <name evidence="2" type="ORF">BO78DRAFT_443449</name>
</gene>
<organism evidence="2 3">
    <name type="scientific">Aspergillus sclerotiicarbonarius (strain CBS 121057 / IBT 28362)</name>
    <dbReference type="NCBI Taxonomy" id="1448318"/>
    <lineage>
        <taxon>Eukaryota</taxon>
        <taxon>Fungi</taxon>
        <taxon>Dikarya</taxon>
        <taxon>Ascomycota</taxon>
        <taxon>Pezizomycotina</taxon>
        <taxon>Eurotiomycetes</taxon>
        <taxon>Eurotiomycetidae</taxon>
        <taxon>Eurotiales</taxon>
        <taxon>Aspergillaceae</taxon>
        <taxon>Aspergillus</taxon>
        <taxon>Aspergillus subgen. Circumdati</taxon>
    </lineage>
</organism>
<dbReference type="EMBL" id="KZ826343">
    <property type="protein sequence ID" value="PYI07196.1"/>
    <property type="molecule type" value="Genomic_DNA"/>
</dbReference>
<evidence type="ECO:0000256" key="1">
    <source>
        <dbReference type="SAM" id="MobiDB-lite"/>
    </source>
</evidence>
<evidence type="ECO:0000313" key="2">
    <source>
        <dbReference type="EMBL" id="PYI07196.1"/>
    </source>
</evidence>
<keyword evidence="3" id="KW-1185">Reference proteome</keyword>
<reference evidence="2 3" key="1">
    <citation type="submission" date="2018-02" db="EMBL/GenBank/DDBJ databases">
        <title>The genomes of Aspergillus section Nigri reveals drivers in fungal speciation.</title>
        <authorList>
            <consortium name="DOE Joint Genome Institute"/>
            <person name="Vesth T.C."/>
            <person name="Nybo J."/>
            <person name="Theobald S."/>
            <person name="Brandl J."/>
            <person name="Frisvad J.C."/>
            <person name="Nielsen K.F."/>
            <person name="Lyhne E.K."/>
            <person name="Kogle M.E."/>
            <person name="Kuo A."/>
            <person name="Riley R."/>
            <person name="Clum A."/>
            <person name="Nolan M."/>
            <person name="Lipzen A."/>
            <person name="Salamov A."/>
            <person name="Henrissat B."/>
            <person name="Wiebenga A."/>
            <person name="De vries R.P."/>
            <person name="Grigoriev I.V."/>
            <person name="Mortensen U.H."/>
            <person name="Andersen M.R."/>
            <person name="Baker S.E."/>
        </authorList>
    </citation>
    <scope>NUCLEOTIDE SEQUENCE [LARGE SCALE GENOMIC DNA]</scope>
    <source>
        <strain evidence="2 3">CBS 121057</strain>
    </source>
</reference>
<dbReference type="VEuPathDB" id="FungiDB:BO78DRAFT_443449"/>
<feature type="compositionally biased region" description="Low complexity" evidence="1">
    <location>
        <begin position="91"/>
        <end position="106"/>
    </location>
</feature>
<dbReference type="AlphaFoldDB" id="A0A319EAX1"/>
<feature type="compositionally biased region" description="Polar residues" evidence="1">
    <location>
        <begin position="39"/>
        <end position="48"/>
    </location>
</feature>
<name>A0A319EAX1_ASPSB</name>
<feature type="region of interest" description="Disordered" evidence="1">
    <location>
        <begin position="34"/>
        <end position="106"/>
    </location>
</feature>
<evidence type="ECO:0000313" key="3">
    <source>
        <dbReference type="Proteomes" id="UP000248423"/>
    </source>
</evidence>
<proteinExistence type="predicted"/>
<protein>
    <submittedName>
        <fullName evidence="2">Uncharacterized protein</fullName>
    </submittedName>
</protein>
<dbReference type="Proteomes" id="UP000248423">
    <property type="component" value="Unassembled WGS sequence"/>
</dbReference>
<feature type="compositionally biased region" description="Pro residues" evidence="1">
    <location>
        <begin position="61"/>
        <end position="77"/>
    </location>
</feature>
<accession>A0A319EAX1</accession>
<sequence length="158" mass="17999">MQFSRLPQSINQSITFYYRQVYPPSTLKSTPVVYEPASLTKQTNNQTPPSTPSHDMSSPPESSPPHPTLPSVPPHPQNPTTQYQHTQAKHYYSLSQSPSTHSPTTSPYEYTPLWPHYIIRGFALAGSSQYSMARDRRRAVMMKLPFPRARPWRSKTPS</sequence>